<dbReference type="InterPro" id="IPR027417">
    <property type="entry name" value="P-loop_NTPase"/>
</dbReference>
<evidence type="ECO:0000313" key="7">
    <source>
        <dbReference type="Proteomes" id="UP000285908"/>
    </source>
</evidence>
<keyword evidence="2" id="KW-0547">Nucleotide-binding</keyword>
<dbReference type="EMBL" id="RQXX01000008">
    <property type="protein sequence ID" value="RVV96780.1"/>
    <property type="molecule type" value="Genomic_DNA"/>
</dbReference>
<feature type="region of interest" description="Disordered" evidence="4">
    <location>
        <begin position="225"/>
        <end position="248"/>
    </location>
</feature>
<dbReference type="Gene3D" id="3.40.50.300">
    <property type="entry name" value="P-loop containing nucleotide triphosphate hydrolases"/>
    <property type="match status" value="1"/>
</dbReference>
<evidence type="ECO:0000256" key="2">
    <source>
        <dbReference type="ARBA" id="ARBA00022741"/>
    </source>
</evidence>
<dbReference type="OrthoDB" id="9802264at2"/>
<accession>A0A438ADK1</accession>
<feature type="domain" description="ABC transporter" evidence="5">
    <location>
        <begin position="27"/>
        <end position="246"/>
    </location>
</feature>
<dbReference type="InterPro" id="IPR003593">
    <property type="entry name" value="AAA+_ATPase"/>
</dbReference>
<dbReference type="GO" id="GO:0005524">
    <property type="term" value="F:ATP binding"/>
    <property type="evidence" value="ECO:0007669"/>
    <property type="project" value="UniProtKB-KW"/>
</dbReference>
<keyword evidence="7" id="KW-1185">Reference proteome</keyword>
<gene>
    <name evidence="6" type="ORF">EKE94_16960</name>
</gene>
<reference evidence="6 7" key="1">
    <citation type="submission" date="2018-11" db="EMBL/GenBank/DDBJ databases">
        <title>Mesobaculum littorinae gen. nov., sp. nov., isolated from Littorina scabra that represents a novel genus of the order Rhodobacteraceae.</title>
        <authorList>
            <person name="Li F."/>
        </authorList>
    </citation>
    <scope>NUCLEOTIDE SEQUENCE [LARGE SCALE GENOMIC DNA]</scope>
    <source>
        <strain evidence="6 7">M0103</strain>
    </source>
</reference>
<dbReference type="Pfam" id="PF00005">
    <property type="entry name" value="ABC_tran"/>
    <property type="match status" value="1"/>
</dbReference>
<dbReference type="SUPFAM" id="SSF52540">
    <property type="entry name" value="P-loop containing nucleoside triphosphate hydrolases"/>
    <property type="match status" value="1"/>
</dbReference>
<dbReference type="GO" id="GO:0016887">
    <property type="term" value="F:ATP hydrolysis activity"/>
    <property type="evidence" value="ECO:0007669"/>
    <property type="project" value="InterPro"/>
</dbReference>
<dbReference type="AlphaFoldDB" id="A0A438ADK1"/>
<dbReference type="RefSeq" id="WP_127907824.1">
    <property type="nucleotide sequence ID" value="NZ_RQXX01000008.1"/>
</dbReference>
<feature type="region of interest" description="Disordered" evidence="4">
    <location>
        <begin position="1"/>
        <end position="20"/>
    </location>
</feature>
<dbReference type="PROSITE" id="PS50893">
    <property type="entry name" value="ABC_TRANSPORTER_2"/>
    <property type="match status" value="1"/>
</dbReference>
<evidence type="ECO:0000256" key="1">
    <source>
        <dbReference type="ARBA" id="ARBA00022448"/>
    </source>
</evidence>
<keyword evidence="1" id="KW-0813">Transport</keyword>
<evidence type="ECO:0000256" key="4">
    <source>
        <dbReference type="SAM" id="MobiDB-lite"/>
    </source>
</evidence>
<dbReference type="InterPro" id="IPR050093">
    <property type="entry name" value="ABC_SmlMolc_Importer"/>
</dbReference>
<dbReference type="SMART" id="SM00382">
    <property type="entry name" value="AAA"/>
    <property type="match status" value="1"/>
</dbReference>
<dbReference type="PANTHER" id="PTHR42781">
    <property type="entry name" value="SPERMIDINE/PUTRESCINE IMPORT ATP-BINDING PROTEIN POTA"/>
    <property type="match status" value="1"/>
</dbReference>
<keyword evidence="3 6" id="KW-0067">ATP-binding</keyword>
<evidence type="ECO:0000313" key="6">
    <source>
        <dbReference type="EMBL" id="RVV96780.1"/>
    </source>
</evidence>
<dbReference type="Proteomes" id="UP000285908">
    <property type="component" value="Unassembled WGS sequence"/>
</dbReference>
<dbReference type="InterPro" id="IPR003439">
    <property type="entry name" value="ABC_transporter-like_ATP-bd"/>
</dbReference>
<comment type="caution">
    <text evidence="6">The sequence shown here is derived from an EMBL/GenBank/DDBJ whole genome shotgun (WGS) entry which is preliminary data.</text>
</comment>
<organism evidence="6 7">
    <name type="scientific">Mesobaculum littorinae</name>
    <dbReference type="NCBI Taxonomy" id="2486419"/>
    <lineage>
        <taxon>Bacteria</taxon>
        <taxon>Pseudomonadati</taxon>
        <taxon>Pseudomonadota</taxon>
        <taxon>Alphaproteobacteria</taxon>
        <taxon>Rhodobacterales</taxon>
        <taxon>Roseobacteraceae</taxon>
        <taxon>Mesobaculum</taxon>
    </lineage>
</organism>
<evidence type="ECO:0000256" key="3">
    <source>
        <dbReference type="ARBA" id="ARBA00022840"/>
    </source>
</evidence>
<dbReference type="PANTHER" id="PTHR42781:SF4">
    <property type="entry name" value="SPERMIDINE_PUTRESCINE IMPORT ATP-BINDING PROTEIN POTA"/>
    <property type="match status" value="1"/>
</dbReference>
<evidence type="ECO:0000259" key="5">
    <source>
        <dbReference type="PROSITE" id="PS50893"/>
    </source>
</evidence>
<protein>
    <submittedName>
        <fullName evidence="6">ATP-binding cassette domain-containing protein</fullName>
    </submittedName>
</protein>
<name>A0A438ADK1_9RHOB</name>
<sequence length="248" mass="26133">MNDITDTPRTARPAAVSDDAHAGPCTGLHLDALRIRLGATTLVALDTLIAPGEVLSVMGPSGSGKSTLLNQIIGAPAPAFQSDGQVRLDGQDLTGMGPQARHIGLLFQDDLLFPHMSVGSNLAFALPAGLRGRRARRAAVEAALAEAGMPGYADRDPATLSGGQRSRVALMRTLLSAPRALLLDEPFSRLDADLRRTMRDLVFGEVRRRRLPTLLVTHDREDAQAAGGRILDPLGRPVAPPADGDPGP</sequence>
<proteinExistence type="predicted"/>